<reference evidence="1" key="1">
    <citation type="journal article" date="2013" name="Nat. Commun.">
        <title>Whole-genome sequencing of Oryza brachyantha reveals mechanisms underlying Oryza genome evolution.</title>
        <authorList>
            <person name="Chen J."/>
            <person name="Huang Q."/>
            <person name="Gao D."/>
            <person name="Wang J."/>
            <person name="Lang Y."/>
            <person name="Liu T."/>
            <person name="Li B."/>
            <person name="Bai Z."/>
            <person name="Luis Goicoechea J."/>
            <person name="Liang C."/>
            <person name="Chen C."/>
            <person name="Zhang W."/>
            <person name="Sun S."/>
            <person name="Liao Y."/>
            <person name="Zhang X."/>
            <person name="Yang L."/>
            <person name="Song C."/>
            <person name="Wang M."/>
            <person name="Shi J."/>
            <person name="Liu G."/>
            <person name="Liu J."/>
            <person name="Zhou H."/>
            <person name="Zhou W."/>
            <person name="Yu Q."/>
            <person name="An N."/>
            <person name="Chen Y."/>
            <person name="Cai Q."/>
            <person name="Wang B."/>
            <person name="Liu B."/>
            <person name="Min J."/>
            <person name="Huang Y."/>
            <person name="Wu H."/>
            <person name="Li Z."/>
            <person name="Zhang Y."/>
            <person name="Yin Y."/>
            <person name="Song W."/>
            <person name="Jiang J."/>
            <person name="Jackson S.A."/>
            <person name="Wing R.A."/>
            <person name="Wang J."/>
            <person name="Chen M."/>
        </authorList>
    </citation>
    <scope>NUCLEOTIDE SEQUENCE [LARGE SCALE GENOMIC DNA]</scope>
    <source>
        <strain evidence="1">cv. IRGC 101232</strain>
    </source>
</reference>
<dbReference type="EnsemblPlants" id="OB05G14580.1">
    <property type="protein sequence ID" value="OB05G14580.1"/>
    <property type="gene ID" value="OB05G14580"/>
</dbReference>
<accession>J3M4D4</accession>
<name>J3M4D4_ORYBR</name>
<dbReference type="Proteomes" id="UP000006038">
    <property type="component" value="Chromosome 5"/>
</dbReference>
<evidence type="ECO:0000313" key="2">
    <source>
        <dbReference type="Proteomes" id="UP000006038"/>
    </source>
</evidence>
<evidence type="ECO:0000313" key="1">
    <source>
        <dbReference type="EnsemblPlants" id="OB05G14580.1"/>
    </source>
</evidence>
<dbReference type="Gramene" id="OB05G14580.1">
    <property type="protein sequence ID" value="OB05G14580.1"/>
    <property type="gene ID" value="OB05G14580"/>
</dbReference>
<protein>
    <submittedName>
        <fullName evidence="1">Uncharacterized protein</fullName>
    </submittedName>
</protein>
<reference evidence="1" key="2">
    <citation type="submission" date="2013-04" db="UniProtKB">
        <authorList>
            <consortium name="EnsemblPlants"/>
        </authorList>
    </citation>
    <scope>IDENTIFICATION</scope>
</reference>
<dbReference type="HOGENOM" id="CLU_2783413_0_0_1"/>
<keyword evidence="2" id="KW-1185">Reference proteome</keyword>
<dbReference type="AlphaFoldDB" id="J3M4D4"/>
<organism evidence="1">
    <name type="scientific">Oryza brachyantha</name>
    <name type="common">malo sina</name>
    <dbReference type="NCBI Taxonomy" id="4533"/>
    <lineage>
        <taxon>Eukaryota</taxon>
        <taxon>Viridiplantae</taxon>
        <taxon>Streptophyta</taxon>
        <taxon>Embryophyta</taxon>
        <taxon>Tracheophyta</taxon>
        <taxon>Spermatophyta</taxon>
        <taxon>Magnoliopsida</taxon>
        <taxon>Liliopsida</taxon>
        <taxon>Poales</taxon>
        <taxon>Poaceae</taxon>
        <taxon>BOP clade</taxon>
        <taxon>Oryzoideae</taxon>
        <taxon>Oryzeae</taxon>
        <taxon>Oryzinae</taxon>
        <taxon>Oryza</taxon>
    </lineage>
</organism>
<proteinExistence type="predicted"/>
<sequence length="69" mass="7584">MAPDLSIYLCSFDHEFHGWLHFDGALEANEANLITSLFCCLPAEFADQPFLAVICILSPGYAFSQLNGS</sequence>